<dbReference type="SUPFAM" id="SSF52540">
    <property type="entry name" value="P-loop containing nucleoside triphosphate hydrolases"/>
    <property type="match status" value="1"/>
</dbReference>
<reference evidence="1" key="1">
    <citation type="journal article" date="2014" name="Front. Microbiol.">
        <title>High frequency of phylogenetically diverse reductive dehalogenase-homologous genes in deep subseafloor sedimentary metagenomes.</title>
        <authorList>
            <person name="Kawai M."/>
            <person name="Futagami T."/>
            <person name="Toyoda A."/>
            <person name="Takaki Y."/>
            <person name="Nishi S."/>
            <person name="Hori S."/>
            <person name="Arai W."/>
            <person name="Tsubouchi T."/>
            <person name="Morono Y."/>
            <person name="Uchiyama I."/>
            <person name="Ito T."/>
            <person name="Fujiyama A."/>
            <person name="Inagaki F."/>
            <person name="Takami H."/>
        </authorList>
    </citation>
    <scope>NUCLEOTIDE SEQUENCE</scope>
    <source>
        <strain evidence="1">Expedition CK06-06</strain>
    </source>
</reference>
<dbReference type="InterPro" id="IPR027417">
    <property type="entry name" value="P-loop_NTPase"/>
</dbReference>
<organism evidence="1">
    <name type="scientific">marine sediment metagenome</name>
    <dbReference type="NCBI Taxonomy" id="412755"/>
    <lineage>
        <taxon>unclassified sequences</taxon>
        <taxon>metagenomes</taxon>
        <taxon>ecological metagenomes</taxon>
    </lineage>
</organism>
<protein>
    <submittedName>
        <fullName evidence="1">Uncharacterized protein</fullName>
    </submittedName>
</protein>
<evidence type="ECO:0000313" key="1">
    <source>
        <dbReference type="EMBL" id="GAH83205.1"/>
    </source>
</evidence>
<comment type="caution">
    <text evidence="1">The sequence shown here is derived from an EMBL/GenBank/DDBJ whole genome shotgun (WGS) entry which is preliminary data.</text>
</comment>
<proteinExistence type="predicted"/>
<dbReference type="EMBL" id="BARU01035677">
    <property type="protein sequence ID" value="GAH83205.1"/>
    <property type="molecule type" value="Genomic_DNA"/>
</dbReference>
<dbReference type="AlphaFoldDB" id="X1JP26"/>
<gene>
    <name evidence="1" type="ORF">S03H2_55800</name>
</gene>
<sequence length="137" mass="15540">MSRPENPFEVFEASMFANPPLGREEVIREIFNSLGGKPIQGPESFSLVGAKYIGKTTVLRGLTSAEIQRQYLRDPERLHLVYFDCADLPSERREVFKLLGNEVIKTAQEEWGIAFESTLVAEYVSQLRASLEMIEIT</sequence>
<name>X1JP26_9ZZZZ</name>
<dbReference type="Gene3D" id="3.40.50.300">
    <property type="entry name" value="P-loop containing nucleotide triphosphate hydrolases"/>
    <property type="match status" value="1"/>
</dbReference>
<feature type="non-terminal residue" evidence="1">
    <location>
        <position position="137"/>
    </location>
</feature>
<accession>X1JP26</accession>